<evidence type="ECO:0000259" key="1">
    <source>
        <dbReference type="SMART" id="SM00382"/>
    </source>
</evidence>
<sequence>MSRYMEQFDFPDADREADRLMTERRTCHDTYYPFQVMSQKGLARLDFEPITILCGGNGSGKTTALNVIADSLQAEREAVSNRTAFYEDYLRLCSAKRGTSLPEDIRIMTSDDVFDFLLTVRSVNQGIDAKREKLYDEYLEQKYTPFQMRSMDDYERLKAMTEARKSSQSQYVRKRLMPNTPTGSNGERAFQYFVDRIHDNGLYLLDEPENSLSPARQQDLADLIVDSARFFGCQFIVATHSPFFLAMAGAAVYDLDQDPPGIRHWTDLEHVRTYFAFFEQHRSRFE</sequence>
<protein>
    <submittedName>
        <fullName evidence="2">AAA ATPase</fullName>
    </submittedName>
</protein>
<dbReference type="AlphaFoldDB" id="D6XZS6"/>
<dbReference type="Gene3D" id="3.40.50.300">
    <property type="entry name" value="P-loop containing nucleotide triphosphate hydrolases"/>
    <property type="match status" value="1"/>
</dbReference>
<dbReference type="Proteomes" id="UP000000271">
    <property type="component" value="Chromosome"/>
</dbReference>
<dbReference type="InterPro" id="IPR003593">
    <property type="entry name" value="AAA+_ATPase"/>
</dbReference>
<dbReference type="RefSeq" id="WP_013173840.1">
    <property type="nucleotide sequence ID" value="NC_014219.1"/>
</dbReference>
<keyword evidence="3" id="KW-1185">Reference proteome</keyword>
<dbReference type="GO" id="GO:0016887">
    <property type="term" value="F:ATP hydrolysis activity"/>
    <property type="evidence" value="ECO:0007669"/>
    <property type="project" value="InterPro"/>
</dbReference>
<dbReference type="Pfam" id="PF13304">
    <property type="entry name" value="AAA_21"/>
    <property type="match status" value="1"/>
</dbReference>
<evidence type="ECO:0000313" key="3">
    <source>
        <dbReference type="Proteomes" id="UP000000271"/>
    </source>
</evidence>
<organism evidence="2 3">
    <name type="scientific">Bacillus selenitireducens (strain ATCC 700615 / DSM 15326 / MLS10)</name>
    <dbReference type="NCBI Taxonomy" id="439292"/>
    <lineage>
        <taxon>Bacteria</taxon>
        <taxon>Bacillati</taxon>
        <taxon>Bacillota</taxon>
        <taxon>Bacilli</taxon>
        <taxon>Bacillales</taxon>
        <taxon>Bacillaceae</taxon>
        <taxon>Salisediminibacterium</taxon>
    </lineage>
</organism>
<name>D6XZS6_BACIE</name>
<dbReference type="InterPro" id="IPR051396">
    <property type="entry name" value="Bact_Antivir_Def_Nuclease"/>
</dbReference>
<evidence type="ECO:0000313" key="2">
    <source>
        <dbReference type="EMBL" id="ADI00428.1"/>
    </source>
</evidence>
<dbReference type="GO" id="GO:0005524">
    <property type="term" value="F:ATP binding"/>
    <property type="evidence" value="ECO:0007669"/>
    <property type="project" value="InterPro"/>
</dbReference>
<dbReference type="EMBL" id="CP001791">
    <property type="protein sequence ID" value="ADI00428.1"/>
    <property type="molecule type" value="Genomic_DNA"/>
</dbReference>
<dbReference type="SUPFAM" id="SSF52540">
    <property type="entry name" value="P-loop containing nucleoside triphosphate hydrolases"/>
    <property type="match status" value="1"/>
</dbReference>
<dbReference type="HOGENOM" id="CLU_079631_1_0_9"/>
<dbReference type="eggNOG" id="COG3910">
    <property type="taxonomic scope" value="Bacteria"/>
</dbReference>
<reference evidence="2" key="1">
    <citation type="submission" date="2009-10" db="EMBL/GenBank/DDBJ databases">
        <title>Complete sequence of Bacillus selenitireducens MLS10.</title>
        <authorList>
            <consortium name="US DOE Joint Genome Institute"/>
            <person name="Lucas S."/>
            <person name="Copeland A."/>
            <person name="Lapidus A."/>
            <person name="Glavina del Rio T."/>
            <person name="Dalin E."/>
            <person name="Tice H."/>
            <person name="Bruce D."/>
            <person name="Goodwin L."/>
            <person name="Pitluck S."/>
            <person name="Sims D."/>
            <person name="Brettin T."/>
            <person name="Detter J.C."/>
            <person name="Han C."/>
            <person name="Larimer F."/>
            <person name="Land M."/>
            <person name="Hauser L."/>
            <person name="Kyrpides N."/>
            <person name="Ovchinnikova G."/>
            <person name="Stolz J."/>
        </authorList>
    </citation>
    <scope>NUCLEOTIDE SEQUENCE [LARGE SCALE GENOMIC DNA]</scope>
    <source>
        <strain evidence="2">MLS10</strain>
    </source>
</reference>
<dbReference type="InterPro" id="IPR003959">
    <property type="entry name" value="ATPase_AAA_core"/>
</dbReference>
<feature type="domain" description="AAA+ ATPase" evidence="1">
    <location>
        <begin position="47"/>
        <end position="261"/>
    </location>
</feature>
<dbReference type="SMART" id="SM00382">
    <property type="entry name" value="AAA"/>
    <property type="match status" value="1"/>
</dbReference>
<accession>D6XZS6</accession>
<dbReference type="PANTHER" id="PTHR43581">
    <property type="entry name" value="ATP/GTP PHOSPHATASE"/>
    <property type="match status" value="1"/>
</dbReference>
<gene>
    <name evidence="2" type="ordered locus">Bsel_2940</name>
</gene>
<dbReference type="STRING" id="439292.Bsel_2940"/>
<proteinExistence type="predicted"/>
<dbReference type="PANTHER" id="PTHR43581:SF4">
    <property type="entry name" value="ATP_GTP PHOSPHATASE"/>
    <property type="match status" value="1"/>
</dbReference>
<dbReference type="OrthoDB" id="9784297at2"/>
<dbReference type="InterPro" id="IPR027417">
    <property type="entry name" value="P-loop_NTPase"/>
</dbReference>
<dbReference type="KEGG" id="bse:Bsel_2940"/>
<dbReference type="CDD" id="cd00267">
    <property type="entry name" value="ABC_ATPase"/>
    <property type="match status" value="1"/>
</dbReference>